<gene>
    <name evidence="7" type="ORF">EPI10_023336</name>
</gene>
<feature type="transmembrane region" description="Helical" evidence="5">
    <location>
        <begin position="85"/>
        <end position="104"/>
    </location>
</feature>
<dbReference type="GO" id="GO:0007017">
    <property type="term" value="P:microtubule-based process"/>
    <property type="evidence" value="ECO:0007669"/>
    <property type="project" value="InterPro"/>
</dbReference>
<keyword evidence="4" id="KW-0342">GTP-binding</keyword>
<keyword evidence="5" id="KW-1133">Transmembrane helix</keyword>
<keyword evidence="8" id="KW-1185">Reference proteome</keyword>
<feature type="transmembrane region" description="Helical" evidence="5">
    <location>
        <begin position="116"/>
        <end position="133"/>
    </location>
</feature>
<dbReference type="PRINTS" id="PR01161">
    <property type="entry name" value="TUBULIN"/>
</dbReference>
<evidence type="ECO:0000256" key="5">
    <source>
        <dbReference type="SAM" id="Phobius"/>
    </source>
</evidence>
<keyword evidence="3" id="KW-0547">Nucleotide-binding</keyword>
<dbReference type="SUPFAM" id="SSF52490">
    <property type="entry name" value="Tubulin nucleotide-binding domain-like"/>
    <property type="match status" value="1"/>
</dbReference>
<comment type="caution">
    <text evidence="7">The sequence shown here is derived from an EMBL/GenBank/DDBJ whole genome shotgun (WGS) entry which is preliminary data.</text>
</comment>
<dbReference type="InterPro" id="IPR000217">
    <property type="entry name" value="Tubulin"/>
</dbReference>
<organism evidence="7 8">
    <name type="scientific">Gossypium australe</name>
    <dbReference type="NCBI Taxonomy" id="47621"/>
    <lineage>
        <taxon>Eukaryota</taxon>
        <taxon>Viridiplantae</taxon>
        <taxon>Streptophyta</taxon>
        <taxon>Embryophyta</taxon>
        <taxon>Tracheophyta</taxon>
        <taxon>Spermatophyta</taxon>
        <taxon>Magnoliopsida</taxon>
        <taxon>eudicotyledons</taxon>
        <taxon>Gunneridae</taxon>
        <taxon>Pentapetalae</taxon>
        <taxon>rosids</taxon>
        <taxon>malvids</taxon>
        <taxon>Malvales</taxon>
        <taxon>Malvaceae</taxon>
        <taxon>Malvoideae</taxon>
        <taxon>Gossypium</taxon>
    </lineage>
</organism>
<feature type="transmembrane region" description="Helical" evidence="5">
    <location>
        <begin position="153"/>
        <end position="171"/>
    </location>
</feature>
<sequence>MYPGNPSVVHFPTISLSPFSLYSFFTIISLTLSKVAMSKGMSHFVLVIYSNALASLILLPTAFFFTRITLMQNCVIIGVRYSFPTVASTLANLIPTFTFLLAVIFSSKRVSIRGNVGFLLLPLWVHSICIGYFDFERDPSAWMLSLDIELISVVYSALFGNVVTFSVQAWCIWRKGPVFATLLLPSWGSFSLGMMVKKEYREERERATVQSFPLLAKMKEFTFVKLVTPVGNSNVNMAFRGKEDAAINFARGHYTIGKETVDLCLDRIRKLADKCTGLQGVSTSVVEPYNSVLSTHSLLDHTDDAVLLDNEAICRRSLDIERPAYINLNRLVYQLTGKSSQETLLGCRVLAKIVREESSCNPRRNGVASYVHIRDSEPYKGPSLITNVYDIHYRWNVFFSQPGTTPAAVPGPPRANEVHEGINGHTRSMICGTTSLPIGVTNVERETAQKSTC</sequence>
<keyword evidence="5" id="KW-0812">Transmembrane</keyword>
<protein>
    <submittedName>
        <fullName evidence="7">Alpha-tubulin</fullName>
    </submittedName>
</protein>
<dbReference type="Gene3D" id="3.40.50.1440">
    <property type="entry name" value="Tubulin/FtsZ, GTPase domain"/>
    <property type="match status" value="2"/>
</dbReference>
<keyword evidence="5" id="KW-0472">Membrane</keyword>
<dbReference type="Proteomes" id="UP000325315">
    <property type="component" value="Unassembled WGS sequence"/>
</dbReference>
<evidence type="ECO:0000256" key="2">
    <source>
        <dbReference type="ARBA" id="ARBA00022701"/>
    </source>
</evidence>
<reference evidence="7" key="1">
    <citation type="submission" date="2019-08" db="EMBL/GenBank/DDBJ databases">
        <authorList>
            <person name="Liu F."/>
        </authorList>
    </citation>
    <scope>NUCLEOTIDE SEQUENCE [LARGE SCALE GENOMIC DNA]</scope>
    <source>
        <strain evidence="7">PA1801</strain>
        <tissue evidence="7">Leaf</tissue>
    </source>
</reference>
<dbReference type="AlphaFoldDB" id="A0A5B6VUY8"/>
<evidence type="ECO:0000259" key="6">
    <source>
        <dbReference type="SMART" id="SM00864"/>
    </source>
</evidence>
<dbReference type="PANTHER" id="PTHR11588">
    <property type="entry name" value="TUBULIN"/>
    <property type="match status" value="1"/>
</dbReference>
<comment type="similarity">
    <text evidence="1">Belongs to the tubulin family.</text>
</comment>
<evidence type="ECO:0000256" key="3">
    <source>
        <dbReference type="ARBA" id="ARBA00022741"/>
    </source>
</evidence>
<dbReference type="InterPro" id="IPR003008">
    <property type="entry name" value="Tubulin_FtsZ_GTPase"/>
</dbReference>
<keyword evidence="2" id="KW-0493">Microtubule</keyword>
<evidence type="ECO:0000256" key="1">
    <source>
        <dbReference type="ARBA" id="ARBA00009636"/>
    </source>
</evidence>
<feature type="transmembrane region" description="Helical" evidence="5">
    <location>
        <begin position="44"/>
        <end position="65"/>
    </location>
</feature>
<evidence type="ECO:0000313" key="7">
    <source>
        <dbReference type="EMBL" id="KAA3472913.1"/>
    </source>
</evidence>
<evidence type="ECO:0000256" key="4">
    <source>
        <dbReference type="ARBA" id="ARBA00023134"/>
    </source>
</evidence>
<accession>A0A5B6VUY8</accession>
<evidence type="ECO:0000313" key="8">
    <source>
        <dbReference type="Proteomes" id="UP000325315"/>
    </source>
</evidence>
<dbReference type="InterPro" id="IPR036525">
    <property type="entry name" value="Tubulin/FtsZ_GTPase_sf"/>
</dbReference>
<dbReference type="OrthoDB" id="1662883at2759"/>
<dbReference type="EMBL" id="SMMG02000005">
    <property type="protein sequence ID" value="KAA3472913.1"/>
    <property type="molecule type" value="Genomic_DNA"/>
</dbReference>
<proteinExistence type="inferred from homology"/>
<feature type="domain" description="Tubulin/FtsZ GTPase" evidence="6">
    <location>
        <begin position="224"/>
        <end position="347"/>
    </location>
</feature>
<dbReference type="SMART" id="SM00864">
    <property type="entry name" value="Tubulin"/>
    <property type="match status" value="1"/>
</dbReference>
<feature type="transmembrane region" description="Helical" evidence="5">
    <location>
        <begin position="178"/>
        <end position="196"/>
    </location>
</feature>
<name>A0A5B6VUY8_9ROSI</name>
<feature type="transmembrane region" description="Helical" evidence="5">
    <location>
        <begin position="12"/>
        <end position="32"/>
    </location>
</feature>
<dbReference type="GO" id="GO:0005874">
    <property type="term" value="C:microtubule"/>
    <property type="evidence" value="ECO:0007669"/>
    <property type="project" value="UniProtKB-KW"/>
</dbReference>
<dbReference type="GO" id="GO:0005525">
    <property type="term" value="F:GTP binding"/>
    <property type="evidence" value="ECO:0007669"/>
    <property type="project" value="UniProtKB-KW"/>
</dbReference>